<dbReference type="GO" id="GO:0005829">
    <property type="term" value="C:cytosol"/>
    <property type="evidence" value="ECO:0007669"/>
    <property type="project" value="TreeGrafter"/>
</dbReference>
<dbReference type="InterPro" id="IPR054559">
    <property type="entry name" value="PSMD12-CSN4-like_N"/>
</dbReference>
<protein>
    <recommendedName>
        <fullName evidence="4">COP9 signalosome complex subunit 4</fullName>
    </recommendedName>
</protein>
<dbReference type="InterPro" id="IPR000717">
    <property type="entry name" value="PCI_dom"/>
</dbReference>
<dbReference type="SUPFAM" id="SSF48452">
    <property type="entry name" value="TPR-like"/>
    <property type="match status" value="1"/>
</dbReference>
<organism evidence="9 10">
    <name type="scientific">Viridothelium virens</name>
    <name type="common">Speckled blister lichen</name>
    <name type="synonym">Trypethelium virens</name>
    <dbReference type="NCBI Taxonomy" id="1048519"/>
    <lineage>
        <taxon>Eukaryota</taxon>
        <taxon>Fungi</taxon>
        <taxon>Dikarya</taxon>
        <taxon>Ascomycota</taxon>
        <taxon>Pezizomycotina</taxon>
        <taxon>Dothideomycetes</taxon>
        <taxon>Dothideomycetes incertae sedis</taxon>
        <taxon>Trypetheliales</taxon>
        <taxon>Trypetheliaceae</taxon>
        <taxon>Viridothelium</taxon>
    </lineage>
</organism>
<dbReference type="InterPro" id="IPR040134">
    <property type="entry name" value="PSMD12/CSN4"/>
</dbReference>
<dbReference type="PROSITE" id="PS50250">
    <property type="entry name" value="PCI"/>
    <property type="match status" value="1"/>
</dbReference>
<evidence type="ECO:0000259" key="8">
    <source>
        <dbReference type="PROSITE" id="PS50250"/>
    </source>
</evidence>
<evidence type="ECO:0000256" key="3">
    <source>
        <dbReference type="ARBA" id="ARBA00010417"/>
    </source>
</evidence>
<evidence type="ECO:0000256" key="1">
    <source>
        <dbReference type="ARBA" id="ARBA00004123"/>
    </source>
</evidence>
<evidence type="ECO:0000256" key="5">
    <source>
        <dbReference type="ARBA" id="ARBA00022490"/>
    </source>
</evidence>
<comment type="subcellular location">
    <subcellularLocation>
        <location evidence="2">Cytoplasm</location>
    </subcellularLocation>
    <subcellularLocation>
        <location evidence="1">Nucleus</location>
    </subcellularLocation>
</comment>
<dbReference type="SMART" id="SM00088">
    <property type="entry name" value="PINT"/>
    <property type="match status" value="1"/>
</dbReference>
<reference evidence="9" key="1">
    <citation type="journal article" date="2020" name="Stud. Mycol.">
        <title>101 Dothideomycetes genomes: a test case for predicting lifestyles and emergence of pathogens.</title>
        <authorList>
            <person name="Haridas S."/>
            <person name="Albert R."/>
            <person name="Binder M."/>
            <person name="Bloem J."/>
            <person name="Labutti K."/>
            <person name="Salamov A."/>
            <person name="Andreopoulos B."/>
            <person name="Baker S."/>
            <person name="Barry K."/>
            <person name="Bills G."/>
            <person name="Bluhm B."/>
            <person name="Cannon C."/>
            <person name="Castanera R."/>
            <person name="Culley D."/>
            <person name="Daum C."/>
            <person name="Ezra D."/>
            <person name="Gonzalez J."/>
            <person name="Henrissat B."/>
            <person name="Kuo A."/>
            <person name="Liang C."/>
            <person name="Lipzen A."/>
            <person name="Lutzoni F."/>
            <person name="Magnuson J."/>
            <person name="Mondo S."/>
            <person name="Nolan M."/>
            <person name="Ohm R."/>
            <person name="Pangilinan J."/>
            <person name="Park H.-J."/>
            <person name="Ramirez L."/>
            <person name="Alfaro M."/>
            <person name="Sun H."/>
            <person name="Tritt A."/>
            <person name="Yoshinaga Y."/>
            <person name="Zwiers L.-H."/>
            <person name="Turgeon B."/>
            <person name="Goodwin S."/>
            <person name="Spatafora J."/>
            <person name="Crous P."/>
            <person name="Grigoriev I."/>
        </authorList>
    </citation>
    <scope>NUCLEOTIDE SEQUENCE</scope>
    <source>
        <strain evidence="9">Tuck. ex Michener</strain>
    </source>
</reference>
<dbReference type="SUPFAM" id="SSF46785">
    <property type="entry name" value="Winged helix' DNA-binding domain"/>
    <property type="match status" value="1"/>
</dbReference>
<dbReference type="Gene3D" id="1.25.40.10">
    <property type="entry name" value="Tetratricopeptide repeat domain"/>
    <property type="match status" value="1"/>
</dbReference>
<dbReference type="Pfam" id="PF22241">
    <property type="entry name" value="PSMD12-CSN4_N"/>
    <property type="match status" value="1"/>
</dbReference>
<accession>A0A6A6GTF4</accession>
<dbReference type="PANTHER" id="PTHR10855">
    <property type="entry name" value="26S PROTEASOME NON-ATPASE REGULATORY SUBUNIT 12/COP9 SIGNALOSOME COMPLEX SUBUNIT 4"/>
    <property type="match status" value="1"/>
</dbReference>
<dbReference type="AlphaFoldDB" id="A0A6A6GTF4"/>
<evidence type="ECO:0000256" key="6">
    <source>
        <dbReference type="ARBA" id="ARBA00022790"/>
    </source>
</evidence>
<dbReference type="PANTHER" id="PTHR10855:SF2">
    <property type="entry name" value="COP9 SIGNALOSOME COMPLEX SUBUNIT 4"/>
    <property type="match status" value="1"/>
</dbReference>
<sequence>MDSTPLASAEIASAIQQLESSNTPNKAQSYSQLLRKILDSSTPDTLAPNLIAYIESILGDTLGIVASRPLLSEFAECFKELKNPEVKVEVGQRAFEILHPRAGSFEEQDTAIKESVAQAYQQEEDYVSAARVLQSITLDSPQRRVSADYKAELWIRIVRCYLEEEDPTSANGYLNRVKNILPDVQNRETRVHFHLCQARILDSQRQFLDASSAYLAISLEPMVEEEERLTTLSEAIKCAVLAPAGPQRSRTLARLYKDDRATSTEEHAILEKIFLDRLLEPAEVKAFADKLKPHQLALTADGSTVLDKAILDHNLLAASRLYANIHIDALAGLLGVDRERAERDAAKMIEQGRLAGHIDQIEEVVFFGGEGTGEKLQAGQSQGDTTFGSALKKWDANVQGLAEEVERVTTMLQNEHPEFYEAHMVH</sequence>
<evidence type="ECO:0000313" key="10">
    <source>
        <dbReference type="Proteomes" id="UP000800092"/>
    </source>
</evidence>
<dbReference type="InterPro" id="IPR036388">
    <property type="entry name" value="WH-like_DNA-bd_sf"/>
</dbReference>
<evidence type="ECO:0000256" key="2">
    <source>
        <dbReference type="ARBA" id="ARBA00004496"/>
    </source>
</evidence>
<dbReference type="InterPro" id="IPR036390">
    <property type="entry name" value="WH_DNA-bd_sf"/>
</dbReference>
<keyword evidence="7" id="KW-0539">Nucleus</keyword>
<dbReference type="OrthoDB" id="295656at2759"/>
<feature type="domain" description="PCI" evidence="8">
    <location>
        <begin position="206"/>
        <end position="372"/>
    </location>
</feature>
<keyword evidence="6" id="KW-0736">Signalosome</keyword>
<dbReference type="GO" id="GO:0008180">
    <property type="term" value="C:COP9 signalosome"/>
    <property type="evidence" value="ECO:0007669"/>
    <property type="project" value="UniProtKB-KW"/>
</dbReference>
<dbReference type="Gene3D" id="1.10.10.10">
    <property type="entry name" value="Winged helix-like DNA-binding domain superfamily/Winged helix DNA-binding domain"/>
    <property type="match status" value="1"/>
</dbReference>
<dbReference type="EMBL" id="ML991882">
    <property type="protein sequence ID" value="KAF2228957.1"/>
    <property type="molecule type" value="Genomic_DNA"/>
</dbReference>
<gene>
    <name evidence="9" type="ORF">EV356DRAFT_581210</name>
</gene>
<proteinExistence type="inferred from homology"/>
<dbReference type="InterPro" id="IPR011990">
    <property type="entry name" value="TPR-like_helical_dom_sf"/>
</dbReference>
<evidence type="ECO:0000256" key="4">
    <source>
        <dbReference type="ARBA" id="ARBA00014881"/>
    </source>
</evidence>
<evidence type="ECO:0000313" key="9">
    <source>
        <dbReference type="EMBL" id="KAF2228957.1"/>
    </source>
</evidence>
<keyword evidence="10" id="KW-1185">Reference proteome</keyword>
<keyword evidence="5" id="KW-0963">Cytoplasm</keyword>
<dbReference type="Pfam" id="PF01399">
    <property type="entry name" value="PCI"/>
    <property type="match status" value="1"/>
</dbReference>
<name>A0A6A6GTF4_VIRVR</name>
<dbReference type="Proteomes" id="UP000800092">
    <property type="component" value="Unassembled WGS sequence"/>
</dbReference>
<comment type="similarity">
    <text evidence="3">Belongs to the CSN4 family.</text>
</comment>
<evidence type="ECO:0000256" key="7">
    <source>
        <dbReference type="ARBA" id="ARBA00023242"/>
    </source>
</evidence>